<proteinExistence type="predicted"/>
<comment type="caution">
    <text evidence="1">The sequence shown here is derived from an EMBL/GenBank/DDBJ whole genome shotgun (WGS) entry which is preliminary data.</text>
</comment>
<dbReference type="Proteomes" id="UP000321412">
    <property type="component" value="Unassembled WGS sequence"/>
</dbReference>
<accession>A0A5C6WXT9</accession>
<protein>
    <submittedName>
        <fullName evidence="1">Uncharacterized protein</fullName>
    </submittedName>
</protein>
<keyword evidence="2" id="KW-1185">Reference proteome</keyword>
<name>A0A5C6WXT9_9DELT</name>
<organism evidence="1 2">
    <name type="scientific">Lujinxingia vulgaris</name>
    <dbReference type="NCBI Taxonomy" id="2600176"/>
    <lineage>
        <taxon>Bacteria</taxon>
        <taxon>Deltaproteobacteria</taxon>
        <taxon>Bradymonadales</taxon>
        <taxon>Lujinxingiaceae</taxon>
        <taxon>Lujinxingia</taxon>
    </lineage>
</organism>
<dbReference type="EMBL" id="VOSM01000014">
    <property type="protein sequence ID" value="TXD34254.1"/>
    <property type="molecule type" value="Genomic_DNA"/>
</dbReference>
<dbReference type="AlphaFoldDB" id="A0A5C6WXT9"/>
<gene>
    <name evidence="1" type="ORF">FRC98_18845</name>
</gene>
<reference evidence="1 2" key="1">
    <citation type="submission" date="2019-08" db="EMBL/GenBank/DDBJ databases">
        <title>Bradymonadales sp. TMQ4.</title>
        <authorList>
            <person name="Liang Q."/>
        </authorList>
    </citation>
    <scope>NUCLEOTIDE SEQUENCE [LARGE SCALE GENOMIC DNA]</scope>
    <source>
        <strain evidence="1 2">TMQ4</strain>
    </source>
</reference>
<sequence length="59" mass="6147">MDLLTTYGHQLRRHAQSAGLCRPLDERRGVGGGGVRLGGWRGGEGVGVGGGGVVCRYTH</sequence>
<evidence type="ECO:0000313" key="2">
    <source>
        <dbReference type="Proteomes" id="UP000321412"/>
    </source>
</evidence>
<evidence type="ECO:0000313" key="1">
    <source>
        <dbReference type="EMBL" id="TXD34254.1"/>
    </source>
</evidence>